<proteinExistence type="predicted"/>
<reference evidence="1 2" key="1">
    <citation type="journal article" date="2018" name="Sci. Rep.">
        <title>Genomic signatures of local adaptation to the degree of environmental predictability in rotifers.</title>
        <authorList>
            <person name="Franch-Gras L."/>
            <person name="Hahn C."/>
            <person name="Garcia-Roger E.M."/>
            <person name="Carmona M.J."/>
            <person name="Serra M."/>
            <person name="Gomez A."/>
        </authorList>
    </citation>
    <scope>NUCLEOTIDE SEQUENCE [LARGE SCALE GENOMIC DNA]</scope>
    <source>
        <strain evidence="1">HYR1</strain>
    </source>
</reference>
<protein>
    <submittedName>
        <fullName evidence="1">Uncharacterized protein</fullName>
    </submittedName>
</protein>
<keyword evidence="2" id="KW-1185">Reference proteome</keyword>
<dbReference type="Proteomes" id="UP000276133">
    <property type="component" value="Unassembled WGS sequence"/>
</dbReference>
<sequence>MSTIYHLILDNTLFKLNVELLKKTWKIVDMNDMKKTQQLFSETLNTYIKIHENSFAEEYYLKNLTTKGELLPSSTSKPHWLEIKKKNRSKGAQSFILKKYIIFNVFLSKLRSNLRF</sequence>
<comment type="caution">
    <text evidence="1">The sequence shown here is derived from an EMBL/GenBank/DDBJ whole genome shotgun (WGS) entry which is preliminary data.</text>
</comment>
<dbReference type="AlphaFoldDB" id="A0A3M7QLP1"/>
<gene>
    <name evidence="1" type="ORF">BpHYR1_045052</name>
</gene>
<name>A0A3M7QLP1_BRAPC</name>
<evidence type="ECO:0000313" key="2">
    <source>
        <dbReference type="Proteomes" id="UP000276133"/>
    </source>
</evidence>
<organism evidence="1 2">
    <name type="scientific">Brachionus plicatilis</name>
    <name type="common">Marine rotifer</name>
    <name type="synonym">Brachionus muelleri</name>
    <dbReference type="NCBI Taxonomy" id="10195"/>
    <lineage>
        <taxon>Eukaryota</taxon>
        <taxon>Metazoa</taxon>
        <taxon>Spiralia</taxon>
        <taxon>Gnathifera</taxon>
        <taxon>Rotifera</taxon>
        <taxon>Eurotatoria</taxon>
        <taxon>Monogononta</taxon>
        <taxon>Pseudotrocha</taxon>
        <taxon>Ploima</taxon>
        <taxon>Brachionidae</taxon>
        <taxon>Brachionus</taxon>
    </lineage>
</organism>
<evidence type="ECO:0000313" key="1">
    <source>
        <dbReference type="EMBL" id="RNA11868.1"/>
    </source>
</evidence>
<accession>A0A3M7QLP1</accession>
<dbReference type="EMBL" id="REGN01005832">
    <property type="protein sequence ID" value="RNA11868.1"/>
    <property type="molecule type" value="Genomic_DNA"/>
</dbReference>